<dbReference type="SMART" id="SM00060">
    <property type="entry name" value="FN3"/>
    <property type="match status" value="1"/>
</dbReference>
<organism evidence="3 4">
    <name type="scientific">Holothuria leucospilota</name>
    <name type="common">Black long sea cucumber</name>
    <name type="synonym">Mertensiothuria leucospilota</name>
    <dbReference type="NCBI Taxonomy" id="206669"/>
    <lineage>
        <taxon>Eukaryota</taxon>
        <taxon>Metazoa</taxon>
        <taxon>Echinodermata</taxon>
        <taxon>Eleutherozoa</taxon>
        <taxon>Echinozoa</taxon>
        <taxon>Holothuroidea</taxon>
        <taxon>Aspidochirotacea</taxon>
        <taxon>Aspidochirotida</taxon>
        <taxon>Holothuriidae</taxon>
        <taxon>Holothuria</taxon>
    </lineage>
</organism>
<proteinExistence type="predicted"/>
<dbReference type="SUPFAM" id="SSF49265">
    <property type="entry name" value="Fibronectin type III"/>
    <property type="match status" value="1"/>
</dbReference>
<dbReference type="Proteomes" id="UP001152320">
    <property type="component" value="Chromosome 14"/>
</dbReference>
<feature type="domain" description="Fibronectin type-III" evidence="2">
    <location>
        <begin position="236"/>
        <end position="324"/>
    </location>
</feature>
<feature type="signal peptide" evidence="1">
    <location>
        <begin position="1"/>
        <end position="21"/>
    </location>
</feature>
<accession>A0A9Q1H1C8</accession>
<keyword evidence="4" id="KW-1185">Reference proteome</keyword>
<keyword evidence="1" id="KW-0732">Signal</keyword>
<evidence type="ECO:0000256" key="1">
    <source>
        <dbReference type="SAM" id="SignalP"/>
    </source>
</evidence>
<evidence type="ECO:0000313" key="4">
    <source>
        <dbReference type="Proteomes" id="UP001152320"/>
    </source>
</evidence>
<dbReference type="PROSITE" id="PS50853">
    <property type="entry name" value="FN3"/>
    <property type="match status" value="1"/>
</dbReference>
<dbReference type="CDD" id="cd00063">
    <property type="entry name" value="FN3"/>
    <property type="match status" value="1"/>
</dbReference>
<dbReference type="EMBL" id="JAIZAY010000014">
    <property type="protein sequence ID" value="KAJ8029924.1"/>
    <property type="molecule type" value="Genomic_DNA"/>
</dbReference>
<protein>
    <recommendedName>
        <fullName evidence="2">Fibronectin type-III domain-containing protein</fullName>
    </recommendedName>
</protein>
<evidence type="ECO:0000259" key="2">
    <source>
        <dbReference type="PROSITE" id="PS50853"/>
    </source>
</evidence>
<dbReference type="Pfam" id="PF00041">
    <property type="entry name" value="fn3"/>
    <property type="match status" value="1"/>
</dbReference>
<name>A0A9Q1H1C8_HOLLE</name>
<gene>
    <name evidence="3" type="ORF">HOLleu_29456</name>
</gene>
<reference evidence="3" key="1">
    <citation type="submission" date="2021-10" db="EMBL/GenBank/DDBJ databases">
        <title>Tropical sea cucumber genome reveals ecological adaptation and Cuvierian tubules defense mechanism.</title>
        <authorList>
            <person name="Chen T."/>
        </authorList>
    </citation>
    <scope>NUCLEOTIDE SEQUENCE</scope>
    <source>
        <strain evidence="3">Nanhai2018</strain>
        <tissue evidence="3">Muscle</tissue>
    </source>
</reference>
<feature type="chain" id="PRO_5040442726" description="Fibronectin type-III domain-containing protein" evidence="1">
    <location>
        <begin position="22"/>
        <end position="324"/>
    </location>
</feature>
<dbReference type="AlphaFoldDB" id="A0A9Q1H1C8"/>
<dbReference type="InterPro" id="IPR036116">
    <property type="entry name" value="FN3_sf"/>
</dbReference>
<dbReference type="InterPro" id="IPR013783">
    <property type="entry name" value="Ig-like_fold"/>
</dbReference>
<sequence>MAQLLSVFLILLGTTIHYGFCSLMMCSGGCFLSRTSFGGRLSFTSSDGLGNGGLPSWIDPKSKIIFQIPRGLETATRSLRSSLFGSGRGRVWIGKRTKCSRSGGESDFCPSTESQPCLDKTLPCEPEACKADLNVDTSSKLTGHARLVTNWSIPNSCEVYQQCITLEQLDLEGNCDTNAVVNKPQTFCMENGDRRKTFANLPAYSTFKITLRVTSLSGVYVTTRTMKTKETRPGAPPLNVEVKKKRKFVVFRWEEPPCGTHHGEIIKYGYKMWSENGSPIVYYTLRSSIAYFTNTMRDSRYNFQVCACTQDGDGPYSDVIHVNV</sequence>
<evidence type="ECO:0000313" key="3">
    <source>
        <dbReference type="EMBL" id="KAJ8029924.1"/>
    </source>
</evidence>
<dbReference type="Gene3D" id="2.60.40.10">
    <property type="entry name" value="Immunoglobulins"/>
    <property type="match status" value="1"/>
</dbReference>
<dbReference type="InterPro" id="IPR003961">
    <property type="entry name" value="FN3_dom"/>
</dbReference>
<comment type="caution">
    <text evidence="3">The sequence shown here is derived from an EMBL/GenBank/DDBJ whole genome shotgun (WGS) entry which is preliminary data.</text>
</comment>